<dbReference type="GO" id="GO:0005975">
    <property type="term" value="P:carbohydrate metabolic process"/>
    <property type="evidence" value="ECO:0007669"/>
    <property type="project" value="InterPro"/>
</dbReference>
<evidence type="ECO:0000313" key="10">
    <source>
        <dbReference type="EMBL" id="MBP0482477.1"/>
    </source>
</evidence>
<dbReference type="AlphaFoldDB" id="A0A940S0X7"/>
<comment type="catalytic activity">
    <reaction evidence="1">
        <text>Transfers a segment of a (1-&gt;4)-alpha-D-glucan to a new position in an acceptor, which may be glucose or a (1-&gt;4)-alpha-D-glucan.</text>
        <dbReference type="EC" id="2.4.1.25"/>
    </reaction>
</comment>
<evidence type="ECO:0000256" key="5">
    <source>
        <dbReference type="ARBA" id="ARBA00022676"/>
    </source>
</evidence>
<evidence type="ECO:0000256" key="3">
    <source>
        <dbReference type="ARBA" id="ARBA00012560"/>
    </source>
</evidence>
<dbReference type="EC" id="2.4.1.25" evidence="3"/>
<evidence type="ECO:0000256" key="7">
    <source>
        <dbReference type="ARBA" id="ARBA00023277"/>
    </source>
</evidence>
<keyword evidence="5 10" id="KW-0328">Glycosyltransferase</keyword>
<keyword evidence="7" id="KW-0119">Carbohydrate metabolism</keyword>
<comment type="caution">
    <text evidence="10">The sequence shown here is derived from an EMBL/GenBank/DDBJ whole genome shotgun (WGS) entry which is preliminary data.</text>
</comment>
<dbReference type="GO" id="GO:0004134">
    <property type="term" value="F:4-alpha-glucanotransferase activity"/>
    <property type="evidence" value="ECO:0007669"/>
    <property type="project" value="UniProtKB-EC"/>
</dbReference>
<dbReference type="RefSeq" id="WP_209360324.1">
    <property type="nucleotide sequence ID" value="NZ_JAGISH010000003.1"/>
</dbReference>
<dbReference type="Gene3D" id="3.20.20.80">
    <property type="entry name" value="Glycosidases"/>
    <property type="match status" value="1"/>
</dbReference>
<keyword evidence="6 10" id="KW-0808">Transferase</keyword>
<name>A0A940S0X7_9RHOB</name>
<evidence type="ECO:0000256" key="1">
    <source>
        <dbReference type="ARBA" id="ARBA00000439"/>
    </source>
</evidence>
<dbReference type="SUPFAM" id="SSF51445">
    <property type="entry name" value="(Trans)glycosidases"/>
    <property type="match status" value="1"/>
</dbReference>
<dbReference type="InterPro" id="IPR017853">
    <property type="entry name" value="GH"/>
</dbReference>
<sequence>MTDTLKRLARAHGIQSGFHDLSGDYKEAGPETLRALLAAMEVPAATEAEAAEALEALLAEARTRCLPSEQVLTEGAPATLAAPPARWTVTDEQGEIAAEGAGAIALPALPFGYFTLHATGEDWQAESFLIVRPAQGAPAVEDLLCEPKAWGVVGALYGFRSETNGGVGSFADLHDAASTLARTGARFLGVNPIHAIGWTAIDQLSPYSPTHRGFLNTDHIALPGMGPTPADALIDYPAFRRRHHAALEAGFDAQAPVPQRPGLDAFATFEALSERHGEDCRNWPADLRTPGPKATHAAGPRARFHAWAQAQAEAQLDEAARTARDAMGLGLYLDLAVGARPGGAEAWMNPDTLARGVSIGAPPDHLNPEGQSWNLAAHAPSRLAAARYRPLRQMLSHLMARAGIIRIDHALGLTRTFWQPDDGSPGGYVTQPFDSLLAVIAIEARRAKCVVIGEDLGLVPPGFRETMNAAGLLSYAVWQYETRDDGTLLPPEDLRPFALSCFATHDTPTIAGFWHGTDIAWWQAMGWQSGAEARSRHDQRAHQRHGLRRLCHLAPDARQPQITNAIHASLMMAPSRLTALQLDDLAGQVEAQNLPGTTHEHPNWQRRLPMTIEALVDETGLRDTLPSKA</sequence>
<comment type="similarity">
    <text evidence="2">Belongs to the disproportionating enzyme family.</text>
</comment>
<organism evidence="10 11">
    <name type="scientific">Sagittula salina</name>
    <dbReference type="NCBI Taxonomy" id="2820268"/>
    <lineage>
        <taxon>Bacteria</taxon>
        <taxon>Pseudomonadati</taxon>
        <taxon>Pseudomonadota</taxon>
        <taxon>Alphaproteobacteria</taxon>
        <taxon>Rhodobacterales</taxon>
        <taxon>Roseobacteraceae</taxon>
        <taxon>Sagittula</taxon>
    </lineage>
</organism>
<evidence type="ECO:0000313" key="11">
    <source>
        <dbReference type="Proteomes" id="UP000675940"/>
    </source>
</evidence>
<dbReference type="PANTHER" id="PTHR32438:SF5">
    <property type="entry name" value="4-ALPHA-GLUCANOTRANSFERASE DPE1, CHLOROPLASTIC_AMYLOPLASTIC"/>
    <property type="match status" value="1"/>
</dbReference>
<reference evidence="10" key="1">
    <citation type="submission" date="2021-03" db="EMBL/GenBank/DDBJ databases">
        <title>Sagittula salina sp. nov. strain M10.9X isolated from the marine waste.</title>
        <authorList>
            <person name="Satari L."/>
            <person name="Molina-Menor E."/>
            <person name="Vidal-Verdu A."/>
            <person name="Pascual J."/>
            <person name="Pereto J."/>
            <person name="Porcar M."/>
        </authorList>
    </citation>
    <scope>NUCLEOTIDE SEQUENCE</scope>
    <source>
        <strain evidence="10">M10.9X</strain>
    </source>
</reference>
<keyword evidence="11" id="KW-1185">Reference proteome</keyword>
<proteinExistence type="inferred from homology"/>
<dbReference type="Proteomes" id="UP000675940">
    <property type="component" value="Unassembled WGS sequence"/>
</dbReference>
<evidence type="ECO:0000256" key="6">
    <source>
        <dbReference type="ARBA" id="ARBA00022679"/>
    </source>
</evidence>
<evidence type="ECO:0000256" key="4">
    <source>
        <dbReference type="ARBA" id="ARBA00020295"/>
    </source>
</evidence>
<dbReference type="Pfam" id="PF02446">
    <property type="entry name" value="Glyco_hydro_77"/>
    <property type="match status" value="1"/>
</dbReference>
<dbReference type="InterPro" id="IPR003385">
    <property type="entry name" value="Glyco_hydro_77"/>
</dbReference>
<evidence type="ECO:0000256" key="8">
    <source>
        <dbReference type="ARBA" id="ARBA00031423"/>
    </source>
</evidence>
<protein>
    <recommendedName>
        <fullName evidence="4">4-alpha-glucanotransferase</fullName>
        <ecNumber evidence="3">2.4.1.25</ecNumber>
    </recommendedName>
    <alternativeName>
        <fullName evidence="8">Amylomaltase</fullName>
    </alternativeName>
    <alternativeName>
        <fullName evidence="9">Disproportionating enzyme</fullName>
    </alternativeName>
</protein>
<evidence type="ECO:0000256" key="2">
    <source>
        <dbReference type="ARBA" id="ARBA00005684"/>
    </source>
</evidence>
<evidence type="ECO:0000256" key="9">
    <source>
        <dbReference type="ARBA" id="ARBA00031501"/>
    </source>
</evidence>
<dbReference type="EMBL" id="JAGISH010000003">
    <property type="protein sequence ID" value="MBP0482477.1"/>
    <property type="molecule type" value="Genomic_DNA"/>
</dbReference>
<gene>
    <name evidence="10" type="ORF">J5474_08225</name>
</gene>
<dbReference type="PANTHER" id="PTHR32438">
    <property type="entry name" value="4-ALPHA-GLUCANOTRANSFERASE DPE1, CHLOROPLASTIC/AMYLOPLASTIC"/>
    <property type="match status" value="1"/>
</dbReference>
<accession>A0A940S0X7</accession>